<dbReference type="InterPro" id="IPR016215">
    <property type="entry name" value="NTA_MOA"/>
</dbReference>
<dbReference type="GO" id="GO:0004497">
    <property type="term" value="F:monooxygenase activity"/>
    <property type="evidence" value="ECO:0007669"/>
    <property type="project" value="UniProtKB-KW"/>
</dbReference>
<dbReference type="GO" id="GO:0016705">
    <property type="term" value="F:oxidoreductase activity, acting on paired donors, with incorporation or reduction of molecular oxygen"/>
    <property type="evidence" value="ECO:0007669"/>
    <property type="project" value="InterPro"/>
</dbReference>
<keyword evidence="4 8" id="KW-0503">Monooxygenase</keyword>
<dbReference type="Gene3D" id="3.20.20.30">
    <property type="entry name" value="Luciferase-like domain"/>
    <property type="match status" value="1"/>
</dbReference>
<dbReference type="PANTHER" id="PTHR30011:SF16">
    <property type="entry name" value="C2H2 FINGER DOMAIN TRANSCRIPTION FACTOR (EUROFUNG)-RELATED"/>
    <property type="match status" value="1"/>
</dbReference>
<keyword evidence="3" id="KW-0560">Oxidoreductase</keyword>
<dbReference type="NCBIfam" id="TIGR03860">
    <property type="entry name" value="FMN_nitrolo"/>
    <property type="match status" value="1"/>
</dbReference>
<feature type="binding site" evidence="6">
    <location>
        <position position="229"/>
    </location>
    <ligand>
        <name>FMN</name>
        <dbReference type="ChEBI" id="CHEBI:58210"/>
    </ligand>
</feature>
<organism evidence="8 9">
    <name type="scientific">Panacagrimonas perspica</name>
    <dbReference type="NCBI Taxonomy" id="381431"/>
    <lineage>
        <taxon>Bacteria</taxon>
        <taxon>Pseudomonadati</taxon>
        <taxon>Pseudomonadota</taxon>
        <taxon>Gammaproteobacteria</taxon>
        <taxon>Nevskiales</taxon>
        <taxon>Nevskiaceae</taxon>
        <taxon>Panacagrimonas</taxon>
    </lineage>
</organism>
<reference evidence="8 9" key="1">
    <citation type="submission" date="2019-03" db="EMBL/GenBank/DDBJ databases">
        <title>Genomic Encyclopedia of Type Strains, Phase IV (KMG-IV): sequencing the most valuable type-strain genomes for metagenomic binning, comparative biology and taxonomic classification.</title>
        <authorList>
            <person name="Goeker M."/>
        </authorList>
    </citation>
    <scope>NUCLEOTIDE SEQUENCE [LARGE SCALE GENOMIC DNA]</scope>
    <source>
        <strain evidence="8 9">DSM 26377</strain>
    </source>
</reference>
<feature type="binding site" evidence="6">
    <location>
        <position position="228"/>
    </location>
    <ligand>
        <name>FMN</name>
        <dbReference type="ChEBI" id="CHEBI:58210"/>
    </ligand>
</feature>
<dbReference type="OrthoDB" id="6133319at2"/>
<evidence type="ECO:0000256" key="4">
    <source>
        <dbReference type="ARBA" id="ARBA00023033"/>
    </source>
</evidence>
<evidence type="ECO:0000256" key="6">
    <source>
        <dbReference type="PIRSR" id="PIRSR000337-1"/>
    </source>
</evidence>
<feature type="binding site" evidence="6">
    <location>
        <position position="158"/>
    </location>
    <ligand>
        <name>FMN</name>
        <dbReference type="ChEBI" id="CHEBI:58210"/>
    </ligand>
</feature>
<comment type="similarity">
    <text evidence="5">Belongs to the NtaA/SnaA/DszA monooxygenase family.</text>
</comment>
<keyword evidence="9" id="KW-1185">Reference proteome</keyword>
<proteinExistence type="inferred from homology"/>
<dbReference type="AlphaFoldDB" id="A0A4R7PCS0"/>
<evidence type="ECO:0000313" key="9">
    <source>
        <dbReference type="Proteomes" id="UP000295341"/>
    </source>
</evidence>
<keyword evidence="1 6" id="KW-0285">Flavoprotein</keyword>
<dbReference type="PIRSF" id="PIRSF000337">
    <property type="entry name" value="NTA_MOA"/>
    <property type="match status" value="1"/>
</dbReference>
<evidence type="ECO:0000313" key="8">
    <source>
        <dbReference type="EMBL" id="TDU31935.1"/>
    </source>
</evidence>
<comment type="caution">
    <text evidence="8">The sequence shown here is derived from an EMBL/GenBank/DDBJ whole genome shotgun (WGS) entry which is preliminary data.</text>
</comment>
<dbReference type="InterPro" id="IPR051260">
    <property type="entry name" value="Diverse_substr_monoxygenases"/>
</dbReference>
<dbReference type="CDD" id="cd01095">
    <property type="entry name" value="Nitrilotriacetate_monoxgenase"/>
    <property type="match status" value="1"/>
</dbReference>
<protein>
    <submittedName>
        <fullName evidence="8">Dibenzothiophene-5,5-dioxide monooxygenase</fullName>
    </submittedName>
</protein>
<dbReference type="InterPro" id="IPR011251">
    <property type="entry name" value="Luciferase-like_dom"/>
</dbReference>
<evidence type="ECO:0000256" key="1">
    <source>
        <dbReference type="ARBA" id="ARBA00022630"/>
    </source>
</evidence>
<name>A0A4R7PCS0_9GAMM</name>
<feature type="binding site" evidence="6">
    <location>
        <position position="104"/>
    </location>
    <ligand>
        <name>FMN</name>
        <dbReference type="ChEBI" id="CHEBI:58210"/>
    </ligand>
</feature>
<accession>A0A4R7PCS0</accession>
<evidence type="ECO:0000259" key="7">
    <source>
        <dbReference type="Pfam" id="PF00296"/>
    </source>
</evidence>
<dbReference type="SUPFAM" id="SSF51679">
    <property type="entry name" value="Bacterial luciferase-like"/>
    <property type="match status" value="1"/>
</dbReference>
<evidence type="ECO:0000256" key="5">
    <source>
        <dbReference type="ARBA" id="ARBA00033748"/>
    </source>
</evidence>
<feature type="binding site" evidence="6">
    <location>
        <position position="57"/>
    </location>
    <ligand>
        <name>FMN</name>
        <dbReference type="ChEBI" id="CHEBI:58210"/>
    </ligand>
</feature>
<dbReference type="Pfam" id="PF00296">
    <property type="entry name" value="Bac_luciferase"/>
    <property type="match status" value="1"/>
</dbReference>
<gene>
    <name evidence="8" type="ORF">DFR24_1319</name>
</gene>
<feature type="domain" description="Luciferase-like" evidence="7">
    <location>
        <begin position="23"/>
        <end position="383"/>
    </location>
</feature>
<feature type="binding site" evidence="6">
    <location>
        <position position="154"/>
    </location>
    <ligand>
        <name>FMN</name>
        <dbReference type="ChEBI" id="CHEBI:58210"/>
    </ligand>
</feature>
<sequence>MKRSFHLAGFQIAGAVTHSHPGWRHPKTTGDFLGLDYYANIARTLERGKFDFMFFADVLAIPRRYGDDIADTLRRGTQGAVGLDPMMVAAALAGATEKLGLAVTKSVTYFSPYDIARSFASLDHLSGGRVGWNVVTSLNQAEGQNFGRDEMLDHDLRYDRADEFLEVAYKLWNSWQEDAIVRDRASGFFADPAKVHEIHHVGPHFKVRGPLNVSHSPQSRPVIIQAGSSGRGKDYAARWAEAIFEIDPSPDSRRAYYVDVKARASNFGRDPSKIKIFPAVMPFVGRTEAEAREKQAFHNELADPISGLITLSAHTDHDFSRYPLDAPVGDIKAPGSQGLFAVARALSVKNDLTLRDVGKLYAQGIILPQFVGTPTQVADQLEAAWSAEECDGFMISAAWSPGAFEEFVDLVVPELQRRGLFRKEYEGKQLRDHLGLGKASLEPIARQRTPEASKVA</sequence>
<evidence type="ECO:0000256" key="2">
    <source>
        <dbReference type="ARBA" id="ARBA00022643"/>
    </source>
</evidence>
<evidence type="ECO:0000256" key="3">
    <source>
        <dbReference type="ARBA" id="ARBA00023002"/>
    </source>
</evidence>
<dbReference type="RefSeq" id="WP_133880483.1">
    <property type="nucleotide sequence ID" value="NZ_MWIN01000006.1"/>
</dbReference>
<dbReference type="Proteomes" id="UP000295341">
    <property type="component" value="Unassembled WGS sequence"/>
</dbReference>
<dbReference type="InterPro" id="IPR036661">
    <property type="entry name" value="Luciferase-like_sf"/>
</dbReference>
<keyword evidence="2 6" id="KW-0288">FMN</keyword>
<dbReference type="PANTHER" id="PTHR30011">
    <property type="entry name" value="ALKANESULFONATE MONOOXYGENASE-RELATED"/>
    <property type="match status" value="1"/>
</dbReference>
<dbReference type="EMBL" id="SOBT01000008">
    <property type="protein sequence ID" value="TDU31935.1"/>
    <property type="molecule type" value="Genomic_DNA"/>
</dbReference>